<evidence type="ECO:0000313" key="2">
    <source>
        <dbReference type="EMBL" id="CDP19524.1"/>
    </source>
</evidence>
<keyword evidence="1" id="KW-0472">Membrane</keyword>
<dbReference type="AlphaFoldDB" id="A0A068VG27"/>
<dbReference type="Gramene" id="CDP19524">
    <property type="protein sequence ID" value="CDP19524"/>
    <property type="gene ID" value="GSCOC_T00011007001"/>
</dbReference>
<dbReference type="EMBL" id="HG739621">
    <property type="protein sequence ID" value="CDP19524.1"/>
    <property type="molecule type" value="Genomic_DNA"/>
</dbReference>
<proteinExistence type="predicted"/>
<name>A0A068VG27_COFCA</name>
<dbReference type="STRING" id="49390.A0A068VG27"/>
<reference evidence="3" key="1">
    <citation type="journal article" date="2014" name="Science">
        <title>The coffee genome provides insight into the convergent evolution of caffeine biosynthesis.</title>
        <authorList>
            <person name="Denoeud F."/>
            <person name="Carretero-Paulet L."/>
            <person name="Dereeper A."/>
            <person name="Droc G."/>
            <person name="Guyot R."/>
            <person name="Pietrella M."/>
            <person name="Zheng C."/>
            <person name="Alberti A."/>
            <person name="Anthony F."/>
            <person name="Aprea G."/>
            <person name="Aury J.M."/>
            <person name="Bento P."/>
            <person name="Bernard M."/>
            <person name="Bocs S."/>
            <person name="Campa C."/>
            <person name="Cenci A."/>
            <person name="Combes M.C."/>
            <person name="Crouzillat D."/>
            <person name="Da Silva C."/>
            <person name="Daddiego L."/>
            <person name="De Bellis F."/>
            <person name="Dussert S."/>
            <person name="Garsmeur O."/>
            <person name="Gayraud T."/>
            <person name="Guignon V."/>
            <person name="Jahn K."/>
            <person name="Jamilloux V."/>
            <person name="Joet T."/>
            <person name="Labadie K."/>
            <person name="Lan T."/>
            <person name="Leclercq J."/>
            <person name="Lepelley M."/>
            <person name="Leroy T."/>
            <person name="Li L.T."/>
            <person name="Librado P."/>
            <person name="Lopez L."/>
            <person name="Munoz A."/>
            <person name="Noel B."/>
            <person name="Pallavicini A."/>
            <person name="Perrotta G."/>
            <person name="Poncet V."/>
            <person name="Pot D."/>
            <person name="Priyono X."/>
            <person name="Rigoreau M."/>
            <person name="Rouard M."/>
            <person name="Rozas J."/>
            <person name="Tranchant-Dubreuil C."/>
            <person name="VanBuren R."/>
            <person name="Zhang Q."/>
            <person name="Andrade A.C."/>
            <person name="Argout X."/>
            <person name="Bertrand B."/>
            <person name="de Kochko A."/>
            <person name="Graziosi G."/>
            <person name="Henry R.J."/>
            <person name="Jayarama X."/>
            <person name="Ming R."/>
            <person name="Nagai C."/>
            <person name="Rounsley S."/>
            <person name="Sankoff D."/>
            <person name="Giuliano G."/>
            <person name="Albert V.A."/>
            <person name="Wincker P."/>
            <person name="Lashermes P."/>
        </authorList>
    </citation>
    <scope>NUCLEOTIDE SEQUENCE [LARGE SCALE GENOMIC DNA]</scope>
    <source>
        <strain evidence="3">cv. DH200-94</strain>
    </source>
</reference>
<feature type="transmembrane region" description="Helical" evidence="1">
    <location>
        <begin position="20"/>
        <end position="39"/>
    </location>
</feature>
<keyword evidence="1" id="KW-0812">Transmembrane</keyword>
<organism evidence="2 3">
    <name type="scientific">Coffea canephora</name>
    <name type="common">Robusta coffee</name>
    <dbReference type="NCBI Taxonomy" id="49390"/>
    <lineage>
        <taxon>Eukaryota</taxon>
        <taxon>Viridiplantae</taxon>
        <taxon>Streptophyta</taxon>
        <taxon>Embryophyta</taxon>
        <taxon>Tracheophyta</taxon>
        <taxon>Spermatophyta</taxon>
        <taxon>Magnoliopsida</taxon>
        <taxon>eudicotyledons</taxon>
        <taxon>Gunneridae</taxon>
        <taxon>Pentapetalae</taxon>
        <taxon>asterids</taxon>
        <taxon>lamiids</taxon>
        <taxon>Gentianales</taxon>
        <taxon>Rubiaceae</taxon>
        <taxon>Ixoroideae</taxon>
        <taxon>Gardenieae complex</taxon>
        <taxon>Bertiereae - Coffeeae clade</taxon>
        <taxon>Coffeeae</taxon>
        <taxon>Coffea</taxon>
    </lineage>
</organism>
<feature type="transmembrane region" description="Helical" evidence="1">
    <location>
        <begin position="51"/>
        <end position="71"/>
    </location>
</feature>
<keyword evidence="3" id="KW-1185">Reference proteome</keyword>
<dbReference type="InParanoid" id="A0A068VG27"/>
<sequence>MAIYERQLVRENIYSLYWKAINFLLLSWMYAYYCFKWWYFNLYLLCPRLDFFVSNWAFFLLVLIIFFYFIFPHTFFLHLELDALMLLLCKLEQVGFCSLLFTFRNTQLSFILLSSIQSVYYTYVWLNLAF</sequence>
<dbReference type="Proteomes" id="UP000295252">
    <property type="component" value="Unassembled WGS sequence"/>
</dbReference>
<protein>
    <submittedName>
        <fullName evidence="2">DH200=94 genomic scaffold, scaffold_537</fullName>
    </submittedName>
</protein>
<evidence type="ECO:0000256" key="1">
    <source>
        <dbReference type="SAM" id="Phobius"/>
    </source>
</evidence>
<gene>
    <name evidence="2" type="ORF">GSCOC_T00011007001</name>
</gene>
<accession>A0A068VG27</accession>
<evidence type="ECO:0000313" key="3">
    <source>
        <dbReference type="Proteomes" id="UP000295252"/>
    </source>
</evidence>
<keyword evidence="1" id="KW-1133">Transmembrane helix</keyword>